<evidence type="ECO:0000313" key="2">
    <source>
        <dbReference type="EMBL" id="KAF2184786.1"/>
    </source>
</evidence>
<keyword evidence="1" id="KW-0472">Membrane</keyword>
<accession>A0A6A6E4G9</accession>
<proteinExistence type="predicted"/>
<evidence type="ECO:0000256" key="1">
    <source>
        <dbReference type="SAM" id="Phobius"/>
    </source>
</evidence>
<protein>
    <submittedName>
        <fullName evidence="2">Uncharacterized protein</fullName>
    </submittedName>
</protein>
<keyword evidence="1" id="KW-1133">Transmembrane helix</keyword>
<keyword evidence="3" id="KW-1185">Reference proteome</keyword>
<dbReference type="Proteomes" id="UP000800200">
    <property type="component" value="Unassembled WGS sequence"/>
</dbReference>
<gene>
    <name evidence="2" type="ORF">K469DRAFT_780310</name>
</gene>
<dbReference type="AlphaFoldDB" id="A0A6A6E4G9"/>
<name>A0A6A6E4G9_9PEZI</name>
<sequence>MACKYARRPILPVHICVITELIALCMPICVVSVPFPGRILSLKSSQLCLAFSQASFHSFLIFRRMIVFVVAVKIWSDSGLGCGSGIVRVVHALMLWLAASLAA</sequence>
<evidence type="ECO:0000313" key="3">
    <source>
        <dbReference type="Proteomes" id="UP000800200"/>
    </source>
</evidence>
<dbReference type="EMBL" id="ML994636">
    <property type="protein sequence ID" value="KAF2184786.1"/>
    <property type="molecule type" value="Genomic_DNA"/>
</dbReference>
<feature type="transmembrane region" description="Helical" evidence="1">
    <location>
        <begin position="78"/>
        <end position="99"/>
    </location>
</feature>
<dbReference type="OrthoDB" id="10620076at2759"/>
<keyword evidence="1" id="KW-0812">Transmembrane</keyword>
<feature type="transmembrane region" description="Helical" evidence="1">
    <location>
        <begin position="47"/>
        <end position="72"/>
    </location>
</feature>
<organism evidence="2 3">
    <name type="scientific">Zopfia rhizophila CBS 207.26</name>
    <dbReference type="NCBI Taxonomy" id="1314779"/>
    <lineage>
        <taxon>Eukaryota</taxon>
        <taxon>Fungi</taxon>
        <taxon>Dikarya</taxon>
        <taxon>Ascomycota</taxon>
        <taxon>Pezizomycotina</taxon>
        <taxon>Dothideomycetes</taxon>
        <taxon>Dothideomycetes incertae sedis</taxon>
        <taxon>Zopfiaceae</taxon>
        <taxon>Zopfia</taxon>
    </lineage>
</organism>
<reference evidence="2" key="1">
    <citation type="journal article" date="2020" name="Stud. Mycol.">
        <title>101 Dothideomycetes genomes: a test case for predicting lifestyles and emergence of pathogens.</title>
        <authorList>
            <person name="Haridas S."/>
            <person name="Albert R."/>
            <person name="Binder M."/>
            <person name="Bloem J."/>
            <person name="Labutti K."/>
            <person name="Salamov A."/>
            <person name="Andreopoulos B."/>
            <person name="Baker S."/>
            <person name="Barry K."/>
            <person name="Bills G."/>
            <person name="Bluhm B."/>
            <person name="Cannon C."/>
            <person name="Castanera R."/>
            <person name="Culley D."/>
            <person name="Daum C."/>
            <person name="Ezra D."/>
            <person name="Gonzalez J."/>
            <person name="Henrissat B."/>
            <person name="Kuo A."/>
            <person name="Liang C."/>
            <person name="Lipzen A."/>
            <person name="Lutzoni F."/>
            <person name="Magnuson J."/>
            <person name="Mondo S."/>
            <person name="Nolan M."/>
            <person name="Ohm R."/>
            <person name="Pangilinan J."/>
            <person name="Park H.-J."/>
            <person name="Ramirez L."/>
            <person name="Alfaro M."/>
            <person name="Sun H."/>
            <person name="Tritt A."/>
            <person name="Yoshinaga Y."/>
            <person name="Zwiers L.-H."/>
            <person name="Turgeon B."/>
            <person name="Goodwin S."/>
            <person name="Spatafora J."/>
            <person name="Crous P."/>
            <person name="Grigoriev I."/>
        </authorList>
    </citation>
    <scope>NUCLEOTIDE SEQUENCE</scope>
    <source>
        <strain evidence="2">CBS 207.26</strain>
    </source>
</reference>
<feature type="transmembrane region" description="Helical" evidence="1">
    <location>
        <begin position="12"/>
        <end position="35"/>
    </location>
</feature>